<comment type="caution">
    <text evidence="3">The sequence shown here is derived from an EMBL/GenBank/DDBJ whole genome shotgun (WGS) entry which is preliminary data.</text>
</comment>
<proteinExistence type="inferred from homology"/>
<dbReference type="InterPro" id="IPR036412">
    <property type="entry name" value="HAD-like_sf"/>
</dbReference>
<dbReference type="Pfam" id="PF12710">
    <property type="entry name" value="HAD"/>
    <property type="match status" value="1"/>
</dbReference>
<dbReference type="InterPro" id="IPR023214">
    <property type="entry name" value="HAD_sf"/>
</dbReference>
<dbReference type="OrthoDB" id="9804940at2"/>
<dbReference type="RefSeq" id="WP_004621168.1">
    <property type="nucleotide sequence ID" value="NZ_ACXX02000013.1"/>
</dbReference>
<dbReference type="GO" id="GO:0006564">
    <property type="term" value="P:L-serine biosynthetic process"/>
    <property type="evidence" value="ECO:0007669"/>
    <property type="project" value="TreeGrafter"/>
</dbReference>
<protein>
    <submittedName>
        <fullName evidence="3">2,3-diketo-5-methylthio-1-phosphopentane phosphatase</fullName>
    </submittedName>
</protein>
<keyword evidence="2" id="KW-0378">Hydrolase</keyword>
<dbReference type="SUPFAM" id="SSF56784">
    <property type="entry name" value="HAD-like"/>
    <property type="match status" value="1"/>
</dbReference>
<organism evidence="3 4">
    <name type="scientific">Ruminiclostridium papyrosolvens DSM 2782</name>
    <dbReference type="NCBI Taxonomy" id="588581"/>
    <lineage>
        <taxon>Bacteria</taxon>
        <taxon>Bacillati</taxon>
        <taxon>Bacillota</taxon>
        <taxon>Clostridia</taxon>
        <taxon>Eubacteriales</taxon>
        <taxon>Oscillospiraceae</taxon>
        <taxon>Ruminiclostridium</taxon>
    </lineage>
</organism>
<gene>
    <name evidence="3" type="ORF">Cpap_0725</name>
</gene>
<evidence type="ECO:0000256" key="1">
    <source>
        <dbReference type="ARBA" id="ARBA00009184"/>
    </source>
</evidence>
<evidence type="ECO:0000256" key="2">
    <source>
        <dbReference type="ARBA" id="ARBA00022801"/>
    </source>
</evidence>
<evidence type="ECO:0000313" key="4">
    <source>
        <dbReference type="Proteomes" id="UP000003860"/>
    </source>
</evidence>
<accession>F1TGA7</accession>
<name>F1TGA7_9FIRM</name>
<dbReference type="InterPro" id="IPR006384">
    <property type="entry name" value="HAD_hydro_PyrdxlP_Pase-like"/>
</dbReference>
<dbReference type="PANTHER" id="PTHR43344:SF21">
    <property type="entry name" value="POLYOL PHOSPHATE PHOSPHATASE PYP1"/>
    <property type="match status" value="1"/>
</dbReference>
<evidence type="ECO:0000313" key="3">
    <source>
        <dbReference type="EMBL" id="EGD46472.1"/>
    </source>
</evidence>
<dbReference type="Proteomes" id="UP000003860">
    <property type="component" value="Unassembled WGS sequence"/>
</dbReference>
<reference evidence="3" key="2">
    <citation type="submission" date="2011-01" db="EMBL/GenBank/DDBJ databases">
        <title>The Non-contiguous Finished genome of Clostridium papyrosolvens.</title>
        <authorList>
            <person name="Lucas S."/>
            <person name="Copeland A."/>
            <person name="Lapidus A."/>
            <person name="Cheng J.-F."/>
            <person name="Goodwin L."/>
            <person name="Pitluck S."/>
            <person name="Misra M."/>
            <person name="Chertkov O."/>
            <person name="Detter J.C."/>
            <person name="Han C."/>
            <person name="Tapia R."/>
            <person name="Land M."/>
            <person name="Hauser L."/>
            <person name="Kyrpides N."/>
            <person name="Ivanova N."/>
            <person name="Pagani I."/>
            <person name="Mouttaki H."/>
            <person name="He Z."/>
            <person name="Zhou J."/>
            <person name="Hemme C.L."/>
            <person name="Woyke T."/>
        </authorList>
    </citation>
    <scope>NUCLEOTIDE SEQUENCE [LARGE SCALE GENOMIC DNA]</scope>
    <source>
        <strain evidence="3">DSM 2782</strain>
    </source>
</reference>
<dbReference type="PANTHER" id="PTHR43344">
    <property type="entry name" value="PHOSPHOSERINE PHOSPHATASE"/>
    <property type="match status" value="1"/>
</dbReference>
<dbReference type="NCBIfam" id="TIGR01489">
    <property type="entry name" value="DKMTPPase-SF"/>
    <property type="match status" value="1"/>
</dbReference>
<reference evidence="3" key="1">
    <citation type="submission" date="2009-07" db="EMBL/GenBank/DDBJ databases">
        <authorList>
            <consortium name="US DOE Joint Genome Institute (JGI-PGF)"/>
            <person name="Lucas S."/>
            <person name="Copeland A."/>
            <person name="Lapidus A."/>
            <person name="Glavina del Rio T."/>
            <person name="Tice H."/>
            <person name="Bruce D."/>
            <person name="Goodwin L."/>
            <person name="Pitluck S."/>
            <person name="Larimer F."/>
            <person name="Land M.L."/>
            <person name="Mouttaki H."/>
            <person name="He Z."/>
            <person name="Zhou J."/>
            <person name="Hemme C.L."/>
        </authorList>
    </citation>
    <scope>NUCLEOTIDE SEQUENCE [LARGE SCALE GENOMIC DNA]</scope>
    <source>
        <strain evidence="3">DSM 2782</strain>
    </source>
</reference>
<dbReference type="AlphaFoldDB" id="F1TGA7"/>
<dbReference type="GO" id="GO:0036424">
    <property type="term" value="F:L-phosphoserine phosphatase activity"/>
    <property type="evidence" value="ECO:0007669"/>
    <property type="project" value="TreeGrafter"/>
</dbReference>
<keyword evidence="4" id="KW-1185">Reference proteome</keyword>
<dbReference type="eggNOG" id="COG4359">
    <property type="taxonomic scope" value="Bacteria"/>
</dbReference>
<dbReference type="GO" id="GO:0005737">
    <property type="term" value="C:cytoplasm"/>
    <property type="evidence" value="ECO:0007669"/>
    <property type="project" value="TreeGrafter"/>
</dbReference>
<dbReference type="NCBIfam" id="TIGR01488">
    <property type="entry name" value="HAD-SF-IB"/>
    <property type="match status" value="1"/>
</dbReference>
<dbReference type="GO" id="GO:0000287">
    <property type="term" value="F:magnesium ion binding"/>
    <property type="evidence" value="ECO:0007669"/>
    <property type="project" value="TreeGrafter"/>
</dbReference>
<comment type="similarity">
    <text evidence="1">Belongs to the HAD-like hydrolase superfamily. SerB family.</text>
</comment>
<dbReference type="Gene3D" id="3.90.1470.20">
    <property type="match status" value="1"/>
</dbReference>
<dbReference type="InterPro" id="IPR050582">
    <property type="entry name" value="HAD-like_SerB"/>
</dbReference>
<sequence length="220" mass="25942">MTKKFAFVSDFDGTLTDRDFYHIVMDKYLKDWSWNYYDEWKKSKKINVDFLNKMFGAMDRSEEEIFQDILELPLDPYAVKFIQMVQNNGGDFFILSAGTSYYINKLLEYFKIKNVTVISMNGRYHNRGIEIMPDPKSEFYSEMWGIDKQRVILSLKEKYEKVYFAGDSEPDIGAAKTADCAFATGSLKDWLTKEKAPYIAFEHFEEVAKYLVREKVFTDF</sequence>
<dbReference type="STRING" id="588581.Cpap_0725"/>
<dbReference type="EMBL" id="ACXX02000013">
    <property type="protein sequence ID" value="EGD46472.1"/>
    <property type="molecule type" value="Genomic_DNA"/>
</dbReference>
<dbReference type="Gene3D" id="3.40.50.1000">
    <property type="entry name" value="HAD superfamily/HAD-like"/>
    <property type="match status" value="1"/>
</dbReference>